<dbReference type="AlphaFoldDB" id="A0A8T0HY67"/>
<name>A0A8T0HY67_CERPU</name>
<gene>
    <name evidence="1" type="ORF">KC19_5G055800</name>
</gene>
<proteinExistence type="predicted"/>
<sequence>MRETNPTLEVDGVILRVDCWRLSDSERDAHSLSESVQLIRNGNITETLFLNHWFLDSCCRSVKCVDLATARASWVDLP</sequence>
<keyword evidence="2" id="KW-1185">Reference proteome</keyword>
<dbReference type="EMBL" id="CM026425">
    <property type="protein sequence ID" value="KAG0576100.1"/>
    <property type="molecule type" value="Genomic_DNA"/>
</dbReference>
<evidence type="ECO:0000313" key="2">
    <source>
        <dbReference type="Proteomes" id="UP000822688"/>
    </source>
</evidence>
<comment type="caution">
    <text evidence="1">The sequence shown here is derived from an EMBL/GenBank/DDBJ whole genome shotgun (WGS) entry which is preliminary data.</text>
</comment>
<evidence type="ECO:0000313" key="1">
    <source>
        <dbReference type="EMBL" id="KAG0576100.1"/>
    </source>
</evidence>
<accession>A0A8T0HY67</accession>
<organism evidence="1 2">
    <name type="scientific">Ceratodon purpureus</name>
    <name type="common">Fire moss</name>
    <name type="synonym">Dicranum purpureum</name>
    <dbReference type="NCBI Taxonomy" id="3225"/>
    <lineage>
        <taxon>Eukaryota</taxon>
        <taxon>Viridiplantae</taxon>
        <taxon>Streptophyta</taxon>
        <taxon>Embryophyta</taxon>
        <taxon>Bryophyta</taxon>
        <taxon>Bryophytina</taxon>
        <taxon>Bryopsida</taxon>
        <taxon>Dicranidae</taxon>
        <taxon>Pseudoditrichales</taxon>
        <taxon>Ditrichaceae</taxon>
        <taxon>Ceratodon</taxon>
    </lineage>
</organism>
<protein>
    <submittedName>
        <fullName evidence="1">Uncharacterized protein</fullName>
    </submittedName>
</protein>
<dbReference type="Proteomes" id="UP000822688">
    <property type="component" value="Chromosome 5"/>
</dbReference>
<reference evidence="1" key="1">
    <citation type="submission" date="2020-06" db="EMBL/GenBank/DDBJ databases">
        <title>WGS assembly of Ceratodon purpureus strain R40.</title>
        <authorList>
            <person name="Carey S.B."/>
            <person name="Jenkins J."/>
            <person name="Shu S."/>
            <person name="Lovell J.T."/>
            <person name="Sreedasyam A."/>
            <person name="Maumus F."/>
            <person name="Tiley G.P."/>
            <person name="Fernandez-Pozo N."/>
            <person name="Barry K."/>
            <person name="Chen C."/>
            <person name="Wang M."/>
            <person name="Lipzen A."/>
            <person name="Daum C."/>
            <person name="Saski C.A."/>
            <person name="Payton A.C."/>
            <person name="Mcbreen J.C."/>
            <person name="Conrad R.E."/>
            <person name="Kollar L.M."/>
            <person name="Olsson S."/>
            <person name="Huttunen S."/>
            <person name="Landis J.B."/>
            <person name="Wickett N.J."/>
            <person name="Johnson M.G."/>
            <person name="Rensing S.A."/>
            <person name="Grimwood J."/>
            <person name="Schmutz J."/>
            <person name="Mcdaniel S.F."/>
        </authorList>
    </citation>
    <scope>NUCLEOTIDE SEQUENCE</scope>
    <source>
        <strain evidence="1">R40</strain>
    </source>
</reference>